<organism evidence="1 2">
    <name type="scientific">Candidatus Merdivivens pullicola</name>
    <dbReference type="NCBI Taxonomy" id="2840872"/>
    <lineage>
        <taxon>Bacteria</taxon>
        <taxon>Pseudomonadati</taxon>
        <taxon>Bacteroidota</taxon>
        <taxon>Bacteroidia</taxon>
        <taxon>Bacteroidales</taxon>
        <taxon>Muribaculaceae</taxon>
        <taxon>Muribaculaceae incertae sedis</taxon>
        <taxon>Candidatus Merdivivens</taxon>
    </lineage>
</organism>
<dbReference type="AlphaFoldDB" id="A0A9D9IGF3"/>
<reference evidence="1" key="1">
    <citation type="submission" date="2020-10" db="EMBL/GenBank/DDBJ databases">
        <authorList>
            <person name="Gilroy R."/>
        </authorList>
    </citation>
    <scope>NUCLEOTIDE SEQUENCE</scope>
    <source>
        <strain evidence="1">B1-8020</strain>
    </source>
</reference>
<comment type="caution">
    <text evidence="1">The sequence shown here is derived from an EMBL/GenBank/DDBJ whole genome shotgun (WGS) entry which is preliminary data.</text>
</comment>
<evidence type="ECO:0000313" key="1">
    <source>
        <dbReference type="EMBL" id="MBO8472238.1"/>
    </source>
</evidence>
<dbReference type="Proteomes" id="UP000823604">
    <property type="component" value="Unassembled WGS sequence"/>
</dbReference>
<gene>
    <name evidence="1" type="ORF">IAB81_01220</name>
</gene>
<reference evidence="1" key="2">
    <citation type="journal article" date="2021" name="PeerJ">
        <title>Extensive microbial diversity within the chicken gut microbiome revealed by metagenomics and culture.</title>
        <authorList>
            <person name="Gilroy R."/>
            <person name="Ravi A."/>
            <person name="Getino M."/>
            <person name="Pursley I."/>
            <person name="Horton D.L."/>
            <person name="Alikhan N.F."/>
            <person name="Baker D."/>
            <person name="Gharbi K."/>
            <person name="Hall N."/>
            <person name="Watson M."/>
            <person name="Adriaenssens E.M."/>
            <person name="Foster-Nyarko E."/>
            <person name="Jarju S."/>
            <person name="Secka A."/>
            <person name="Antonio M."/>
            <person name="Oren A."/>
            <person name="Chaudhuri R.R."/>
            <person name="La Ragione R."/>
            <person name="Hildebrand F."/>
            <person name="Pallen M.J."/>
        </authorList>
    </citation>
    <scope>NUCLEOTIDE SEQUENCE</scope>
    <source>
        <strain evidence="1">B1-8020</strain>
    </source>
</reference>
<dbReference type="EMBL" id="JADIMA010000012">
    <property type="protein sequence ID" value="MBO8472238.1"/>
    <property type="molecule type" value="Genomic_DNA"/>
</dbReference>
<proteinExistence type="predicted"/>
<sequence length="60" mass="6676">MSGIEKYPQIAESHILTQNELEETLGGCCGDNCKSCDEGCKSCEEGHKNKKRRGLVVVRY</sequence>
<protein>
    <submittedName>
        <fullName evidence="1">Uncharacterized protein</fullName>
    </submittedName>
</protein>
<accession>A0A9D9IGF3</accession>
<evidence type="ECO:0000313" key="2">
    <source>
        <dbReference type="Proteomes" id="UP000823604"/>
    </source>
</evidence>
<name>A0A9D9IGF3_9BACT</name>